<sequence>MERVIVVLLGVLLGGSSWDERRISVELSSHNTVLKGMTRDCGGLWSGTETKGDRRRLTAKRRSINLRPHRAIKLVYFFEKSCTSLKKDLPVVSSRTAPWHVLESTGTFFTRNLWARGMGTNWRNLLKRNEKALRMFPNHPFVRVLSFGMARRHPTLSQFEQAFTRRVGGPEAMFSFPDVDATRYIFGHRRQSVRGDGAQQSRGTSGWQEGGRPMGDAHSIGVASNVCEGRGARLGD</sequence>
<feature type="signal peptide" evidence="2">
    <location>
        <begin position="1"/>
        <end position="17"/>
    </location>
</feature>
<reference evidence="3" key="1">
    <citation type="submission" date="2023-03" db="EMBL/GenBank/DDBJ databases">
        <title>Massive genome expansion in bonnet fungi (Mycena s.s.) driven by repeated elements and novel gene families across ecological guilds.</title>
        <authorList>
            <consortium name="Lawrence Berkeley National Laboratory"/>
            <person name="Harder C.B."/>
            <person name="Miyauchi S."/>
            <person name="Viragh M."/>
            <person name="Kuo A."/>
            <person name="Thoen E."/>
            <person name="Andreopoulos B."/>
            <person name="Lu D."/>
            <person name="Skrede I."/>
            <person name="Drula E."/>
            <person name="Henrissat B."/>
            <person name="Morin E."/>
            <person name="Kohler A."/>
            <person name="Barry K."/>
            <person name="LaButti K."/>
            <person name="Morin E."/>
            <person name="Salamov A."/>
            <person name="Lipzen A."/>
            <person name="Mereny Z."/>
            <person name="Hegedus B."/>
            <person name="Baldrian P."/>
            <person name="Stursova M."/>
            <person name="Weitz H."/>
            <person name="Taylor A."/>
            <person name="Grigoriev I.V."/>
            <person name="Nagy L.G."/>
            <person name="Martin F."/>
            <person name="Kauserud H."/>
        </authorList>
    </citation>
    <scope>NUCLEOTIDE SEQUENCE</scope>
    <source>
        <strain evidence="3">CBHHK182m</strain>
    </source>
</reference>
<dbReference type="EMBL" id="JARKIB010000254">
    <property type="protein sequence ID" value="KAJ7719274.1"/>
    <property type="molecule type" value="Genomic_DNA"/>
</dbReference>
<name>A0AAD7HFC1_9AGAR</name>
<evidence type="ECO:0000256" key="2">
    <source>
        <dbReference type="SAM" id="SignalP"/>
    </source>
</evidence>
<accession>A0AAD7HFC1</accession>
<evidence type="ECO:0000313" key="4">
    <source>
        <dbReference type="Proteomes" id="UP001215598"/>
    </source>
</evidence>
<gene>
    <name evidence="3" type="ORF">B0H16DRAFT_1475016</name>
</gene>
<dbReference type="Proteomes" id="UP001215598">
    <property type="component" value="Unassembled WGS sequence"/>
</dbReference>
<feature type="region of interest" description="Disordered" evidence="1">
    <location>
        <begin position="190"/>
        <end position="222"/>
    </location>
</feature>
<comment type="caution">
    <text evidence="3">The sequence shown here is derived from an EMBL/GenBank/DDBJ whole genome shotgun (WGS) entry which is preliminary data.</text>
</comment>
<proteinExistence type="predicted"/>
<organism evidence="3 4">
    <name type="scientific">Mycena metata</name>
    <dbReference type="NCBI Taxonomy" id="1033252"/>
    <lineage>
        <taxon>Eukaryota</taxon>
        <taxon>Fungi</taxon>
        <taxon>Dikarya</taxon>
        <taxon>Basidiomycota</taxon>
        <taxon>Agaricomycotina</taxon>
        <taxon>Agaricomycetes</taxon>
        <taxon>Agaricomycetidae</taxon>
        <taxon>Agaricales</taxon>
        <taxon>Marasmiineae</taxon>
        <taxon>Mycenaceae</taxon>
        <taxon>Mycena</taxon>
    </lineage>
</organism>
<feature type="chain" id="PRO_5042275434" evidence="2">
    <location>
        <begin position="18"/>
        <end position="236"/>
    </location>
</feature>
<keyword evidence="4" id="KW-1185">Reference proteome</keyword>
<feature type="compositionally biased region" description="Polar residues" evidence="1">
    <location>
        <begin position="198"/>
        <end position="207"/>
    </location>
</feature>
<keyword evidence="2" id="KW-0732">Signal</keyword>
<protein>
    <submittedName>
        <fullName evidence="3">Uncharacterized protein</fullName>
    </submittedName>
</protein>
<dbReference type="AlphaFoldDB" id="A0AAD7HFC1"/>
<evidence type="ECO:0000313" key="3">
    <source>
        <dbReference type="EMBL" id="KAJ7719274.1"/>
    </source>
</evidence>
<evidence type="ECO:0000256" key="1">
    <source>
        <dbReference type="SAM" id="MobiDB-lite"/>
    </source>
</evidence>